<accession>A0A1M6BTV4</accession>
<dbReference type="STRING" id="797419.SAMN05216556_10352"/>
<comment type="catalytic activity">
    <reaction evidence="1 6">
        <text>7,8-dihydroneopterin = 6-hydroxymethyl-7,8-dihydropterin + glycolaldehyde</text>
        <dbReference type="Rhea" id="RHEA:10540"/>
        <dbReference type="ChEBI" id="CHEBI:17001"/>
        <dbReference type="ChEBI" id="CHEBI:17071"/>
        <dbReference type="ChEBI" id="CHEBI:44841"/>
        <dbReference type="EC" id="4.1.2.25"/>
    </reaction>
</comment>
<keyword evidence="5 6" id="KW-0456">Lyase</keyword>
<dbReference type="PANTHER" id="PTHR42844:SF1">
    <property type="entry name" value="DIHYDRONEOPTERIN ALDOLASE 1-RELATED"/>
    <property type="match status" value="1"/>
</dbReference>
<evidence type="ECO:0000313" key="8">
    <source>
        <dbReference type="EMBL" id="SHI52127.1"/>
    </source>
</evidence>
<evidence type="ECO:0000256" key="3">
    <source>
        <dbReference type="ARBA" id="ARBA00005708"/>
    </source>
</evidence>
<dbReference type="InterPro" id="IPR006156">
    <property type="entry name" value="Dihydroneopterin_aldolase"/>
</dbReference>
<dbReference type="AlphaFoldDB" id="A0A1M6BTV4"/>
<protein>
    <recommendedName>
        <fullName evidence="6">7,8-dihydroneopterin aldolase</fullName>
        <ecNumber evidence="6">4.1.2.25</ecNumber>
    </recommendedName>
</protein>
<dbReference type="GO" id="GO:0004150">
    <property type="term" value="F:dihydroneopterin aldolase activity"/>
    <property type="evidence" value="ECO:0007669"/>
    <property type="project" value="UniProtKB-UniRule"/>
</dbReference>
<evidence type="ECO:0000313" key="9">
    <source>
        <dbReference type="Proteomes" id="UP000184172"/>
    </source>
</evidence>
<comment type="function">
    <text evidence="6">Catalyzes the conversion of 7,8-dihydroneopterin to 6-hydroxymethyl-7,8-dihydropterin.</text>
</comment>
<dbReference type="GO" id="GO:0046656">
    <property type="term" value="P:folic acid biosynthetic process"/>
    <property type="evidence" value="ECO:0007669"/>
    <property type="project" value="UniProtKB-UniRule"/>
</dbReference>
<evidence type="ECO:0000256" key="4">
    <source>
        <dbReference type="ARBA" id="ARBA00022909"/>
    </source>
</evidence>
<feature type="domain" description="Dihydroneopterin aldolase/epimerase" evidence="7">
    <location>
        <begin position="40"/>
        <end position="152"/>
    </location>
</feature>
<keyword evidence="4 6" id="KW-0289">Folate biosynthesis</keyword>
<name>A0A1M6BTV4_9FLAO</name>
<dbReference type="SUPFAM" id="SSF55620">
    <property type="entry name" value="Tetrahydrobiopterin biosynthesis enzymes-like"/>
    <property type="match status" value="1"/>
</dbReference>
<dbReference type="EMBL" id="FQYV01000003">
    <property type="protein sequence ID" value="SHI52127.1"/>
    <property type="molecule type" value="Genomic_DNA"/>
</dbReference>
<reference evidence="9" key="1">
    <citation type="submission" date="2016-11" db="EMBL/GenBank/DDBJ databases">
        <authorList>
            <person name="Varghese N."/>
            <person name="Submissions S."/>
        </authorList>
    </citation>
    <scope>NUCLEOTIDE SEQUENCE [LARGE SCALE GENOMIC DNA]</scope>
    <source>
        <strain evidence="9">DSM 26349</strain>
    </source>
</reference>
<proteinExistence type="inferred from homology"/>
<evidence type="ECO:0000259" key="7">
    <source>
        <dbReference type="SMART" id="SM00905"/>
    </source>
</evidence>
<evidence type="ECO:0000256" key="2">
    <source>
        <dbReference type="ARBA" id="ARBA00005013"/>
    </source>
</evidence>
<dbReference type="GO" id="GO:0046654">
    <property type="term" value="P:tetrahydrofolate biosynthetic process"/>
    <property type="evidence" value="ECO:0007669"/>
    <property type="project" value="UniProtKB-UniRule"/>
</dbReference>
<organism evidence="8 9">
    <name type="scientific">Aequorivita viscosa</name>
    <dbReference type="NCBI Taxonomy" id="797419"/>
    <lineage>
        <taxon>Bacteria</taxon>
        <taxon>Pseudomonadati</taxon>
        <taxon>Bacteroidota</taxon>
        <taxon>Flavobacteriia</taxon>
        <taxon>Flavobacteriales</taxon>
        <taxon>Flavobacteriaceae</taxon>
        <taxon>Aequorivita</taxon>
    </lineage>
</organism>
<dbReference type="Proteomes" id="UP000184172">
    <property type="component" value="Unassembled WGS sequence"/>
</dbReference>
<dbReference type="PANTHER" id="PTHR42844">
    <property type="entry name" value="DIHYDRONEOPTERIN ALDOLASE 1-RELATED"/>
    <property type="match status" value="1"/>
</dbReference>
<evidence type="ECO:0000256" key="1">
    <source>
        <dbReference type="ARBA" id="ARBA00001353"/>
    </source>
</evidence>
<dbReference type="Gene3D" id="3.30.1130.10">
    <property type="match status" value="1"/>
</dbReference>
<dbReference type="RefSeq" id="WP_083540654.1">
    <property type="nucleotide sequence ID" value="NZ_FQYV01000003.1"/>
</dbReference>
<evidence type="ECO:0000256" key="6">
    <source>
        <dbReference type="RuleBase" id="RU362079"/>
    </source>
</evidence>
<dbReference type="NCBIfam" id="TIGR00525">
    <property type="entry name" value="folB"/>
    <property type="match status" value="1"/>
</dbReference>
<dbReference type="Pfam" id="PF02152">
    <property type="entry name" value="FolB"/>
    <property type="match status" value="1"/>
</dbReference>
<gene>
    <name evidence="8" type="ORF">SAMN04487908_10352</name>
</gene>
<comment type="pathway">
    <text evidence="2 6">Cofactor biosynthesis; tetrahydrofolate biosynthesis; 2-amino-4-hydroxy-6-hydroxymethyl-7,8-dihydropteridine diphosphate from 7,8-dihydroneopterin triphosphate: step 3/4.</text>
</comment>
<dbReference type="GO" id="GO:0005737">
    <property type="term" value="C:cytoplasm"/>
    <property type="evidence" value="ECO:0007669"/>
    <property type="project" value="TreeGrafter"/>
</dbReference>
<evidence type="ECO:0000256" key="5">
    <source>
        <dbReference type="ARBA" id="ARBA00023239"/>
    </source>
</evidence>
<keyword evidence="9" id="KW-1185">Reference proteome</keyword>
<dbReference type="UniPathway" id="UPA00077">
    <property type="reaction ID" value="UER00154"/>
</dbReference>
<dbReference type="EC" id="4.1.2.25" evidence="6"/>
<comment type="similarity">
    <text evidence="3 6">Belongs to the DHNA family.</text>
</comment>
<dbReference type="InterPro" id="IPR006157">
    <property type="entry name" value="FolB_dom"/>
</dbReference>
<dbReference type="NCBIfam" id="TIGR00526">
    <property type="entry name" value="folB_dom"/>
    <property type="match status" value="1"/>
</dbReference>
<dbReference type="SMART" id="SM00905">
    <property type="entry name" value="FolB"/>
    <property type="match status" value="1"/>
</dbReference>
<sequence>MQSEQLLLLNLKEFERIDTCSVHLYYFCLRKPTHKKLDSIKLKNIRVYAFHGCLVEESKIGSDYIVNLEVKADLSHASKSDSLHDTVDYVQLQTIVKDEMATRSKLLEHVARRIMTSVLQKIERVSEVKVSVAKVNPPIGGDVAEVSVSMKMKR</sequence>
<dbReference type="InterPro" id="IPR043133">
    <property type="entry name" value="GTP-CH-I_C/QueF"/>
</dbReference>